<dbReference type="PANTHER" id="PTHR12655">
    <property type="entry name" value="ACYL-COA THIOESTERASE"/>
    <property type="match status" value="1"/>
</dbReference>
<dbReference type="PROSITE" id="PS51770">
    <property type="entry name" value="HOTDOG_ACOT"/>
    <property type="match status" value="2"/>
</dbReference>
<dbReference type="InterPro" id="IPR033120">
    <property type="entry name" value="HOTDOG_ACOT"/>
</dbReference>
<feature type="domain" description="HotDog ACOT-type" evidence="5">
    <location>
        <begin position="327"/>
        <end position="446"/>
    </location>
</feature>
<sequence>MSVISHRLTALSRSTVRIAQLGSSLKRYNSSLTSAAKVNDDSSNNGELNTHLFQPVASQGFKSPMARTTTWLDAYRAREQVKENAAKHGGDPNAQPLSFKYSVCNEKTPVIHDRTRDDSFTSVVLPFKSDEWFMDAYINSYGRLRIGQIFQDLDSLAGVIAYKHCAPSEPILVTASVDRIYMLKRLDNINAADVVLSGNVTYTGRSSMEITIKASTSSVQRPDITKESDIKNEDIFLTANFTFVARHPVTQRSYAINHLICRNEAEEFDFKRAERFNAAKKEESKKTALSLVPPSGEESSIVHNLWLKNCEFRENPESRPGHITDMADTLIRSTMIMQPQYRNRHSYMIFGGYLLRQTFELAYACAAAFSNAVPRFVSLDSTTFKSPVPVGCVLYLSASVAYTEHISSDGPNITPDNLNIKTTPIMETNEQYSNPGTLIQVCVDSRSHHIDDTSNHNTGSFTYTFFVAKDSSAHEFSAKSQGSGYLSVLPQSYSEMMKYLEGRRRALETKDYFTYKKGINAPN</sequence>
<keyword evidence="4" id="KW-0809">Transit peptide</keyword>
<keyword evidence="2" id="KW-0677">Repeat</keyword>
<evidence type="ECO:0000256" key="3">
    <source>
        <dbReference type="ARBA" id="ARBA00022801"/>
    </source>
</evidence>
<dbReference type="STRING" id="857566.A0A1E3PJS7"/>
<dbReference type="SUPFAM" id="SSF54637">
    <property type="entry name" value="Thioesterase/thiol ester dehydrase-isomerase"/>
    <property type="match status" value="2"/>
</dbReference>
<dbReference type="InterPro" id="IPR029069">
    <property type="entry name" value="HotDog_dom_sf"/>
</dbReference>
<keyword evidence="3" id="KW-0378">Hydrolase</keyword>
<dbReference type="OrthoDB" id="331699at2759"/>
<name>A0A1E3PJS7_9ASCO</name>
<dbReference type="Gene3D" id="3.10.129.10">
    <property type="entry name" value="Hotdog Thioesterase"/>
    <property type="match status" value="2"/>
</dbReference>
<dbReference type="CDD" id="cd03442">
    <property type="entry name" value="BFIT_BACH"/>
    <property type="match status" value="2"/>
</dbReference>
<dbReference type="EMBL" id="KV454409">
    <property type="protein sequence ID" value="ODQ65679.1"/>
    <property type="molecule type" value="Genomic_DNA"/>
</dbReference>
<evidence type="ECO:0000256" key="4">
    <source>
        <dbReference type="ARBA" id="ARBA00022946"/>
    </source>
</evidence>
<dbReference type="FunFam" id="3.10.129.10:FF:000032">
    <property type="entry name" value="Acyl-CoA thioester hydrolase"/>
    <property type="match status" value="1"/>
</dbReference>
<evidence type="ECO:0000313" key="6">
    <source>
        <dbReference type="EMBL" id="ODQ65679.1"/>
    </source>
</evidence>
<organism evidence="6 7">
    <name type="scientific">Nadsonia fulvescens var. elongata DSM 6958</name>
    <dbReference type="NCBI Taxonomy" id="857566"/>
    <lineage>
        <taxon>Eukaryota</taxon>
        <taxon>Fungi</taxon>
        <taxon>Dikarya</taxon>
        <taxon>Ascomycota</taxon>
        <taxon>Saccharomycotina</taxon>
        <taxon>Dipodascomycetes</taxon>
        <taxon>Dipodascales</taxon>
        <taxon>Dipodascales incertae sedis</taxon>
        <taxon>Nadsonia</taxon>
    </lineage>
</organism>
<dbReference type="GO" id="GO:0006637">
    <property type="term" value="P:acyl-CoA metabolic process"/>
    <property type="evidence" value="ECO:0007669"/>
    <property type="project" value="TreeGrafter"/>
</dbReference>
<dbReference type="Proteomes" id="UP000095009">
    <property type="component" value="Unassembled WGS sequence"/>
</dbReference>
<comment type="similarity">
    <text evidence="1">Belongs to the acyl coenzyme A hydrolase family.</text>
</comment>
<dbReference type="PANTHER" id="PTHR12655:SF0">
    <property type="entry name" value="ACYL-COENZYME A THIOESTERASE 9, MITOCHONDRIAL"/>
    <property type="match status" value="1"/>
</dbReference>
<reference evidence="6 7" key="1">
    <citation type="journal article" date="2016" name="Proc. Natl. Acad. Sci. U.S.A.">
        <title>Comparative genomics of biotechnologically important yeasts.</title>
        <authorList>
            <person name="Riley R."/>
            <person name="Haridas S."/>
            <person name="Wolfe K.H."/>
            <person name="Lopes M.R."/>
            <person name="Hittinger C.T."/>
            <person name="Goeker M."/>
            <person name="Salamov A.A."/>
            <person name="Wisecaver J.H."/>
            <person name="Long T.M."/>
            <person name="Calvey C.H."/>
            <person name="Aerts A.L."/>
            <person name="Barry K.W."/>
            <person name="Choi C."/>
            <person name="Clum A."/>
            <person name="Coughlan A.Y."/>
            <person name="Deshpande S."/>
            <person name="Douglass A.P."/>
            <person name="Hanson S.J."/>
            <person name="Klenk H.-P."/>
            <person name="LaButti K.M."/>
            <person name="Lapidus A."/>
            <person name="Lindquist E.A."/>
            <person name="Lipzen A.M."/>
            <person name="Meier-Kolthoff J.P."/>
            <person name="Ohm R.A."/>
            <person name="Otillar R.P."/>
            <person name="Pangilinan J.L."/>
            <person name="Peng Y."/>
            <person name="Rokas A."/>
            <person name="Rosa C.A."/>
            <person name="Scheuner C."/>
            <person name="Sibirny A.A."/>
            <person name="Slot J.C."/>
            <person name="Stielow J.B."/>
            <person name="Sun H."/>
            <person name="Kurtzman C.P."/>
            <person name="Blackwell M."/>
            <person name="Grigoriev I.V."/>
            <person name="Jeffries T.W."/>
        </authorList>
    </citation>
    <scope>NUCLEOTIDE SEQUENCE [LARGE SCALE GENOMIC DNA]</scope>
    <source>
        <strain evidence="6 7">DSM 6958</strain>
    </source>
</reference>
<dbReference type="AlphaFoldDB" id="A0A1E3PJS7"/>
<dbReference type="GO" id="GO:0005739">
    <property type="term" value="C:mitochondrion"/>
    <property type="evidence" value="ECO:0007669"/>
    <property type="project" value="TreeGrafter"/>
</dbReference>
<proteinExistence type="inferred from homology"/>
<feature type="domain" description="HotDog ACOT-type" evidence="5">
    <location>
        <begin position="123"/>
        <end position="249"/>
    </location>
</feature>
<evidence type="ECO:0000256" key="1">
    <source>
        <dbReference type="ARBA" id="ARBA00010458"/>
    </source>
</evidence>
<dbReference type="GO" id="GO:0047617">
    <property type="term" value="F:fatty acyl-CoA hydrolase activity"/>
    <property type="evidence" value="ECO:0007669"/>
    <property type="project" value="TreeGrafter"/>
</dbReference>
<protein>
    <recommendedName>
        <fullName evidence="5">HotDog ACOT-type domain-containing protein</fullName>
    </recommendedName>
</protein>
<gene>
    <name evidence="6" type="ORF">NADFUDRAFT_46330</name>
</gene>
<accession>A0A1E3PJS7</accession>
<evidence type="ECO:0000313" key="7">
    <source>
        <dbReference type="Proteomes" id="UP000095009"/>
    </source>
</evidence>
<evidence type="ECO:0000259" key="5">
    <source>
        <dbReference type="PROSITE" id="PS51770"/>
    </source>
</evidence>
<evidence type="ECO:0000256" key="2">
    <source>
        <dbReference type="ARBA" id="ARBA00022737"/>
    </source>
</evidence>
<keyword evidence="7" id="KW-1185">Reference proteome</keyword>